<evidence type="ECO:0000313" key="15">
    <source>
        <dbReference type="EMBL" id="MFC5550055.1"/>
    </source>
</evidence>
<dbReference type="PANTHER" id="PTHR30529">
    <property type="entry name" value="CYTOCHROME B561"/>
    <property type="match status" value="1"/>
</dbReference>
<dbReference type="InterPro" id="IPR052168">
    <property type="entry name" value="Cytochrome_b561_oxidase"/>
</dbReference>
<keyword evidence="7" id="KW-0479">Metal-binding</keyword>
<keyword evidence="9 13" id="KW-1133">Transmembrane helix</keyword>
<comment type="similarity">
    <text evidence="12">Belongs to the cytochrome b561 family.</text>
</comment>
<keyword evidence="5" id="KW-0349">Heme</keyword>
<name>A0ABW0S2C3_9BURK</name>
<keyword evidence="4" id="KW-1003">Cell membrane</keyword>
<evidence type="ECO:0000256" key="10">
    <source>
        <dbReference type="ARBA" id="ARBA00023004"/>
    </source>
</evidence>
<dbReference type="InterPro" id="IPR011577">
    <property type="entry name" value="Cyt_b561_bac/Ni-Hgenase"/>
</dbReference>
<evidence type="ECO:0000313" key="16">
    <source>
        <dbReference type="Proteomes" id="UP001596086"/>
    </source>
</evidence>
<evidence type="ECO:0000256" key="3">
    <source>
        <dbReference type="ARBA" id="ARBA00022448"/>
    </source>
</evidence>
<feature type="transmembrane region" description="Helical" evidence="13">
    <location>
        <begin position="12"/>
        <end position="33"/>
    </location>
</feature>
<comment type="subcellular location">
    <subcellularLocation>
        <location evidence="2">Cell membrane</location>
        <topology evidence="2">Multi-pass membrane protein</topology>
    </subcellularLocation>
</comment>
<evidence type="ECO:0000256" key="2">
    <source>
        <dbReference type="ARBA" id="ARBA00004651"/>
    </source>
</evidence>
<evidence type="ECO:0000256" key="1">
    <source>
        <dbReference type="ARBA" id="ARBA00001970"/>
    </source>
</evidence>
<dbReference type="Proteomes" id="UP001596086">
    <property type="component" value="Unassembled WGS sequence"/>
</dbReference>
<evidence type="ECO:0000256" key="7">
    <source>
        <dbReference type="ARBA" id="ARBA00022723"/>
    </source>
</evidence>
<evidence type="ECO:0000256" key="12">
    <source>
        <dbReference type="ARBA" id="ARBA00037975"/>
    </source>
</evidence>
<dbReference type="EMBL" id="JBHSMZ010000011">
    <property type="protein sequence ID" value="MFC5550055.1"/>
    <property type="molecule type" value="Genomic_DNA"/>
</dbReference>
<evidence type="ECO:0000259" key="14">
    <source>
        <dbReference type="Pfam" id="PF01292"/>
    </source>
</evidence>
<evidence type="ECO:0000256" key="6">
    <source>
        <dbReference type="ARBA" id="ARBA00022692"/>
    </source>
</evidence>
<evidence type="ECO:0000256" key="11">
    <source>
        <dbReference type="ARBA" id="ARBA00023136"/>
    </source>
</evidence>
<proteinExistence type="inferred from homology"/>
<gene>
    <name evidence="15" type="ORF">ACFPO9_16195</name>
</gene>
<dbReference type="PANTHER" id="PTHR30529:SF1">
    <property type="entry name" value="CYTOCHROME B561 HOMOLOG 2"/>
    <property type="match status" value="1"/>
</dbReference>
<sequence>MSKPTRDHYTRTAIALHWLIALLLLGQFAFGLMLDDIPRGTPDRGLYVNLHKSSGIVIGLLILLRIAWRLKHTPPPLPAGMPAWQRTAARLSHVALYLCMLALPLSGYLASNFSRHGIKFFNIVRLPPWGPDDKTLYAFFNGTHHVAALLLAGFVGLHVLAVAKHMLIDRDGLLWRMWPRRSGRGIHPHPELPVESR</sequence>
<keyword evidence="6 13" id="KW-0812">Transmembrane</keyword>
<protein>
    <submittedName>
        <fullName evidence="15">Cytochrome b</fullName>
    </submittedName>
</protein>
<keyword evidence="3" id="KW-0813">Transport</keyword>
<feature type="transmembrane region" description="Helical" evidence="13">
    <location>
        <begin position="53"/>
        <end position="70"/>
    </location>
</feature>
<keyword evidence="10" id="KW-0408">Iron</keyword>
<comment type="cofactor">
    <cofactor evidence="1">
        <name>heme b</name>
        <dbReference type="ChEBI" id="CHEBI:60344"/>
    </cofactor>
</comment>
<feature type="domain" description="Cytochrome b561 bacterial/Ni-hydrogenase" evidence="14">
    <location>
        <begin position="8"/>
        <end position="179"/>
    </location>
</feature>
<evidence type="ECO:0000256" key="8">
    <source>
        <dbReference type="ARBA" id="ARBA00022982"/>
    </source>
</evidence>
<evidence type="ECO:0000256" key="4">
    <source>
        <dbReference type="ARBA" id="ARBA00022475"/>
    </source>
</evidence>
<keyword evidence="16" id="KW-1185">Reference proteome</keyword>
<dbReference type="InterPro" id="IPR016174">
    <property type="entry name" value="Di-haem_cyt_TM"/>
</dbReference>
<organism evidence="15 16">
    <name type="scientific">Massilia aerilata</name>
    <dbReference type="NCBI Taxonomy" id="453817"/>
    <lineage>
        <taxon>Bacteria</taxon>
        <taxon>Pseudomonadati</taxon>
        <taxon>Pseudomonadota</taxon>
        <taxon>Betaproteobacteria</taxon>
        <taxon>Burkholderiales</taxon>
        <taxon>Oxalobacteraceae</taxon>
        <taxon>Telluria group</taxon>
        <taxon>Massilia</taxon>
    </lineage>
</organism>
<reference evidence="16" key="1">
    <citation type="journal article" date="2019" name="Int. J. Syst. Evol. Microbiol.">
        <title>The Global Catalogue of Microorganisms (GCM) 10K type strain sequencing project: providing services to taxonomists for standard genome sequencing and annotation.</title>
        <authorList>
            <consortium name="The Broad Institute Genomics Platform"/>
            <consortium name="The Broad Institute Genome Sequencing Center for Infectious Disease"/>
            <person name="Wu L."/>
            <person name="Ma J."/>
        </authorList>
    </citation>
    <scope>NUCLEOTIDE SEQUENCE [LARGE SCALE GENOMIC DNA]</scope>
    <source>
        <strain evidence="16">CGMCC 4.5798</strain>
    </source>
</reference>
<feature type="transmembrane region" description="Helical" evidence="13">
    <location>
        <begin position="146"/>
        <end position="167"/>
    </location>
</feature>
<keyword evidence="11 13" id="KW-0472">Membrane</keyword>
<feature type="transmembrane region" description="Helical" evidence="13">
    <location>
        <begin position="91"/>
        <end position="110"/>
    </location>
</feature>
<keyword evidence="8" id="KW-0249">Electron transport</keyword>
<dbReference type="RefSeq" id="WP_379772151.1">
    <property type="nucleotide sequence ID" value="NZ_JBHSMZ010000011.1"/>
</dbReference>
<evidence type="ECO:0000256" key="5">
    <source>
        <dbReference type="ARBA" id="ARBA00022617"/>
    </source>
</evidence>
<dbReference type="Pfam" id="PF01292">
    <property type="entry name" value="Ni_hydr_CYTB"/>
    <property type="match status" value="1"/>
</dbReference>
<evidence type="ECO:0000256" key="9">
    <source>
        <dbReference type="ARBA" id="ARBA00022989"/>
    </source>
</evidence>
<accession>A0ABW0S2C3</accession>
<evidence type="ECO:0000256" key="13">
    <source>
        <dbReference type="SAM" id="Phobius"/>
    </source>
</evidence>
<comment type="caution">
    <text evidence="15">The sequence shown here is derived from an EMBL/GenBank/DDBJ whole genome shotgun (WGS) entry which is preliminary data.</text>
</comment>
<dbReference type="SUPFAM" id="SSF81342">
    <property type="entry name" value="Transmembrane di-heme cytochromes"/>
    <property type="match status" value="1"/>
</dbReference>